<proteinExistence type="predicted"/>
<name>A0AAD4ZQ28_PRUDU</name>
<evidence type="ECO:0000313" key="1">
    <source>
        <dbReference type="EMBL" id="KAI5352092.1"/>
    </source>
</evidence>
<protein>
    <submittedName>
        <fullName evidence="1">Uncharacterized protein</fullName>
    </submittedName>
</protein>
<dbReference type="AlphaFoldDB" id="A0AAD4ZQ28"/>
<dbReference type="EMBL" id="JAJFAZ020000001">
    <property type="protein sequence ID" value="KAI5352092.1"/>
    <property type="molecule type" value="Genomic_DNA"/>
</dbReference>
<gene>
    <name evidence="1" type="ORF">L3X38_004983</name>
</gene>
<keyword evidence="2" id="KW-1185">Reference proteome</keyword>
<reference evidence="1 2" key="1">
    <citation type="journal article" date="2022" name="G3 (Bethesda)">
        <title>Whole-genome sequence and methylome profiling of the almond [Prunus dulcis (Mill.) D.A. Webb] cultivar 'Nonpareil'.</title>
        <authorList>
            <person name="D'Amico-Willman K.M."/>
            <person name="Ouma W.Z."/>
            <person name="Meulia T."/>
            <person name="Sideli G.M."/>
            <person name="Gradziel T.M."/>
            <person name="Fresnedo-Ramirez J."/>
        </authorList>
    </citation>
    <scope>NUCLEOTIDE SEQUENCE [LARGE SCALE GENOMIC DNA]</scope>
    <source>
        <strain evidence="1">Clone GOH B32 T37-40</strain>
    </source>
</reference>
<accession>A0AAD4ZQ28</accession>
<organism evidence="1 2">
    <name type="scientific">Prunus dulcis</name>
    <name type="common">Almond</name>
    <name type="synonym">Amygdalus dulcis</name>
    <dbReference type="NCBI Taxonomy" id="3755"/>
    <lineage>
        <taxon>Eukaryota</taxon>
        <taxon>Viridiplantae</taxon>
        <taxon>Streptophyta</taxon>
        <taxon>Embryophyta</taxon>
        <taxon>Tracheophyta</taxon>
        <taxon>Spermatophyta</taxon>
        <taxon>Magnoliopsida</taxon>
        <taxon>eudicotyledons</taxon>
        <taxon>Gunneridae</taxon>
        <taxon>Pentapetalae</taxon>
        <taxon>rosids</taxon>
        <taxon>fabids</taxon>
        <taxon>Rosales</taxon>
        <taxon>Rosaceae</taxon>
        <taxon>Amygdaloideae</taxon>
        <taxon>Amygdaleae</taxon>
        <taxon>Prunus</taxon>
    </lineage>
</organism>
<dbReference type="Proteomes" id="UP001054821">
    <property type="component" value="Chromosome 1"/>
</dbReference>
<comment type="caution">
    <text evidence="1">The sequence shown here is derived from an EMBL/GenBank/DDBJ whole genome shotgun (WGS) entry which is preliminary data.</text>
</comment>
<sequence length="144" mass="16406">MSGAPTILTLIVDSQKHAINPANSATWTHASIATTKVANHPLRQWCLMLMDILTGNTIDCGTRRGKLYYLDWALDSEIKGDKVEDMVVMAEEWLRWPLGCLQQLNGGRKVVWWLLKGVNGSWDACSSRVRECWLKRNWCHLLEP</sequence>
<evidence type="ECO:0000313" key="2">
    <source>
        <dbReference type="Proteomes" id="UP001054821"/>
    </source>
</evidence>